<feature type="region of interest" description="Disordered" evidence="1">
    <location>
        <begin position="66"/>
        <end position="114"/>
    </location>
</feature>
<reference evidence="4" key="1">
    <citation type="journal article" date="2019" name="Int. J. Syst. Evol. Microbiol.">
        <title>The Global Catalogue of Microorganisms (GCM) 10K type strain sequencing project: providing services to taxonomists for standard genome sequencing and annotation.</title>
        <authorList>
            <consortium name="The Broad Institute Genomics Platform"/>
            <consortium name="The Broad Institute Genome Sequencing Center for Infectious Disease"/>
            <person name="Wu L."/>
            <person name="Ma J."/>
        </authorList>
    </citation>
    <scope>NUCLEOTIDE SEQUENCE [LARGE SCALE GENOMIC DNA]</scope>
    <source>
        <strain evidence="4">JCM 10425</strain>
    </source>
</reference>
<evidence type="ECO:0000256" key="2">
    <source>
        <dbReference type="SAM" id="Phobius"/>
    </source>
</evidence>
<accession>A0ABP3E8Z5</accession>
<evidence type="ECO:0000256" key="1">
    <source>
        <dbReference type="SAM" id="MobiDB-lite"/>
    </source>
</evidence>
<organism evidence="3 4">
    <name type="scientific">Cryptosporangium japonicum</name>
    <dbReference type="NCBI Taxonomy" id="80872"/>
    <lineage>
        <taxon>Bacteria</taxon>
        <taxon>Bacillati</taxon>
        <taxon>Actinomycetota</taxon>
        <taxon>Actinomycetes</taxon>
        <taxon>Cryptosporangiales</taxon>
        <taxon>Cryptosporangiaceae</taxon>
        <taxon>Cryptosporangium</taxon>
    </lineage>
</organism>
<feature type="compositionally biased region" description="Basic and acidic residues" evidence="1">
    <location>
        <begin position="76"/>
        <end position="100"/>
    </location>
</feature>
<keyword evidence="2" id="KW-0812">Transmembrane</keyword>
<comment type="caution">
    <text evidence="3">The sequence shown here is derived from an EMBL/GenBank/DDBJ whole genome shotgun (WGS) entry which is preliminary data.</text>
</comment>
<dbReference type="Proteomes" id="UP001500967">
    <property type="component" value="Unassembled WGS sequence"/>
</dbReference>
<dbReference type="RefSeq" id="WP_344650964.1">
    <property type="nucleotide sequence ID" value="NZ_BAAAGX010000017.1"/>
</dbReference>
<keyword evidence="2" id="KW-1133">Transmembrane helix</keyword>
<sequence>MQVKVTLTRRARRRLVGFHVGCSVVLLLHAATLTGWVGWLVAFCAAETLATTVLYVCVVAPVPKPRASATATHGRRQADAESTKADRSTAGEKPVPEQPRRPSWASWTRSDKSV</sequence>
<name>A0ABP3E8Z5_9ACTN</name>
<proteinExistence type="predicted"/>
<feature type="transmembrane region" description="Helical" evidence="2">
    <location>
        <begin position="40"/>
        <end position="62"/>
    </location>
</feature>
<evidence type="ECO:0000313" key="4">
    <source>
        <dbReference type="Proteomes" id="UP001500967"/>
    </source>
</evidence>
<keyword evidence="4" id="KW-1185">Reference proteome</keyword>
<keyword evidence="2" id="KW-0472">Membrane</keyword>
<gene>
    <name evidence="3" type="ORF">GCM10009539_46180</name>
</gene>
<evidence type="ECO:0000313" key="3">
    <source>
        <dbReference type="EMBL" id="GAA0255715.1"/>
    </source>
</evidence>
<protein>
    <submittedName>
        <fullName evidence="3">Uncharacterized protein</fullName>
    </submittedName>
</protein>
<dbReference type="EMBL" id="BAAAGX010000017">
    <property type="protein sequence ID" value="GAA0255715.1"/>
    <property type="molecule type" value="Genomic_DNA"/>
</dbReference>